<evidence type="ECO:0000313" key="3">
    <source>
        <dbReference type="WBParaSite" id="ACRNAN_scaffold9231.g11955.t1"/>
    </source>
</evidence>
<evidence type="ECO:0000313" key="2">
    <source>
        <dbReference type="Proteomes" id="UP000887540"/>
    </source>
</evidence>
<proteinExistence type="predicted"/>
<dbReference type="InterPro" id="IPR026620">
    <property type="entry name" value="TMEM177"/>
</dbReference>
<dbReference type="AlphaFoldDB" id="A0A914EL29"/>
<sequence length="492" mass="56492">MLLSDEIPSEFWDKFESECIYYASKYKREMADKQINVCLIGNMEPRTEGTLIGNIKTAKLHLPARAAYQNLTELRKKFPNLLELVAEYQLKDEYFDTKEIPNNILSNFLLSDNALRFLFSQQLTRANSLNYVLLPLYVSVPITMGGFLLQNVFSKIIGLNLAFACFSVLTIFAIYTASKVFYEYYECALDTQVFSLGEDYVKGAAEYWESSMRMGAYIRSRLGDKVKHIWHKSGDLTSHYIPYSQRQKRLREWIKMNAKSLDTIARGSVGARTGGRIALPFYARFETKEEAYEYCKMHLEPFMFLNNPVCVIWDSPVGQEIISTLVLTPKAKRFLIARDLYANDSAMNVIARGYHWGLWSLFASVSTLVIGRMAKSVRYSFGRFMVVYTLCNIVAFFGSREMFNSYRYLNDHHGDFESARRSMQHCEGGKEYYTKMLKRNRLLTLIHGKSGLTTPIGDVIGLDTPIFGRYDSLRDAVAEEEEIAPAVQGDDF</sequence>
<dbReference type="PANTHER" id="PTHR21824:SF4">
    <property type="entry name" value="TRANSMEMBRANE PROTEIN 177"/>
    <property type="match status" value="1"/>
</dbReference>
<keyword evidence="1" id="KW-0472">Membrane</keyword>
<accession>A0A914EL29</accession>
<name>A0A914EL29_9BILA</name>
<reference evidence="3" key="1">
    <citation type="submission" date="2022-11" db="UniProtKB">
        <authorList>
            <consortium name="WormBaseParasite"/>
        </authorList>
    </citation>
    <scope>IDENTIFICATION</scope>
</reference>
<feature type="transmembrane region" description="Helical" evidence="1">
    <location>
        <begin position="129"/>
        <end position="150"/>
    </location>
</feature>
<dbReference type="PANTHER" id="PTHR21824">
    <property type="entry name" value="TRANSMEMBRANE PROTEIN 177"/>
    <property type="match status" value="1"/>
</dbReference>
<dbReference type="Proteomes" id="UP000887540">
    <property type="component" value="Unplaced"/>
</dbReference>
<keyword evidence="1" id="KW-1133">Transmembrane helix</keyword>
<keyword evidence="1" id="KW-0812">Transmembrane</keyword>
<keyword evidence="2" id="KW-1185">Reference proteome</keyword>
<feature type="transmembrane region" description="Helical" evidence="1">
    <location>
        <begin position="156"/>
        <end position="175"/>
    </location>
</feature>
<organism evidence="2 3">
    <name type="scientific">Acrobeloides nanus</name>
    <dbReference type="NCBI Taxonomy" id="290746"/>
    <lineage>
        <taxon>Eukaryota</taxon>
        <taxon>Metazoa</taxon>
        <taxon>Ecdysozoa</taxon>
        <taxon>Nematoda</taxon>
        <taxon>Chromadorea</taxon>
        <taxon>Rhabditida</taxon>
        <taxon>Tylenchina</taxon>
        <taxon>Cephalobomorpha</taxon>
        <taxon>Cephaloboidea</taxon>
        <taxon>Cephalobidae</taxon>
        <taxon>Acrobeloides</taxon>
    </lineage>
</organism>
<evidence type="ECO:0000256" key="1">
    <source>
        <dbReference type="SAM" id="Phobius"/>
    </source>
</evidence>
<dbReference type="GO" id="GO:0016020">
    <property type="term" value="C:membrane"/>
    <property type="evidence" value="ECO:0007669"/>
    <property type="project" value="TreeGrafter"/>
</dbReference>
<dbReference type="WBParaSite" id="ACRNAN_scaffold9231.g11955.t1">
    <property type="protein sequence ID" value="ACRNAN_scaffold9231.g11955.t1"/>
    <property type="gene ID" value="ACRNAN_scaffold9231.g11955"/>
</dbReference>
<protein>
    <submittedName>
        <fullName evidence="3">Transmembrane protein</fullName>
    </submittedName>
</protein>